<dbReference type="PANTHER" id="PTHR31126">
    <property type="entry name" value="TYROSINE-PROTEIN PHOSPHATASE"/>
    <property type="match status" value="1"/>
</dbReference>
<dbReference type="InterPro" id="IPR026893">
    <property type="entry name" value="Tyr/Ser_Pase_IphP-type"/>
</dbReference>
<dbReference type="GO" id="GO:0004721">
    <property type="term" value="F:phosphoprotein phosphatase activity"/>
    <property type="evidence" value="ECO:0007669"/>
    <property type="project" value="InterPro"/>
</dbReference>
<gene>
    <name evidence="3" type="ORF">FRF71_12600</name>
</gene>
<dbReference type="PANTHER" id="PTHR31126:SF1">
    <property type="entry name" value="TYROSINE SPECIFIC PROTEIN PHOSPHATASES DOMAIN-CONTAINING PROTEIN"/>
    <property type="match status" value="1"/>
</dbReference>
<comment type="similarity">
    <text evidence="1">Belongs to the protein-tyrosine phosphatase family.</text>
</comment>
<dbReference type="InterPro" id="IPR000387">
    <property type="entry name" value="Tyr_Pase_dom"/>
</dbReference>
<protein>
    <submittedName>
        <fullName evidence="3">Tyrosine-protein phosphatase</fullName>
    </submittedName>
</protein>
<name>A0A5B8S6Z3_9SPHN</name>
<dbReference type="Gene3D" id="3.90.190.10">
    <property type="entry name" value="Protein tyrosine phosphatase superfamily"/>
    <property type="match status" value="1"/>
</dbReference>
<evidence type="ECO:0000313" key="4">
    <source>
        <dbReference type="Proteomes" id="UP000321172"/>
    </source>
</evidence>
<sequence length="259" mass="28689">MTQARILPLEGINNFRDYGGYEGLDGRKVRTGLLWRSAQHGDASDVDLAAVSSLGIAHVIDLRGPSEREMKPCRRHDDFAGQVWTYPEETAGLALHTEAADGVLTAAEARAAMVRLYEGIAFRENLTPMLRLYFELLLRAEGPSLVHCVAGKDRTGWAVAMAQHALGVPREAIIADYMLTNDASRLEERIAAEAFKDLPRYASMDAETVRALWGVEEDYIATALKVTEHRHGDLDTYLEQVLGIDAAKREALRAHYLEG</sequence>
<dbReference type="EMBL" id="CP042345">
    <property type="protein sequence ID" value="QEA16898.1"/>
    <property type="molecule type" value="Genomic_DNA"/>
</dbReference>
<evidence type="ECO:0000259" key="2">
    <source>
        <dbReference type="PROSITE" id="PS50056"/>
    </source>
</evidence>
<dbReference type="RefSeq" id="WP_147090977.1">
    <property type="nucleotide sequence ID" value="NZ_BAABJD010000002.1"/>
</dbReference>
<accession>A0A5B8S6Z3</accession>
<dbReference type="KEGG" id="ngf:FRF71_12600"/>
<dbReference type="AlphaFoldDB" id="A0A5B8S6Z3"/>
<proteinExistence type="inferred from homology"/>
<evidence type="ECO:0000256" key="1">
    <source>
        <dbReference type="ARBA" id="ARBA00009580"/>
    </source>
</evidence>
<dbReference type="Pfam" id="PF13350">
    <property type="entry name" value="Y_phosphatase3"/>
    <property type="match status" value="1"/>
</dbReference>
<keyword evidence="4" id="KW-1185">Reference proteome</keyword>
<dbReference type="SUPFAM" id="SSF52799">
    <property type="entry name" value="(Phosphotyrosine protein) phosphatases II"/>
    <property type="match status" value="1"/>
</dbReference>
<dbReference type="InterPro" id="IPR029021">
    <property type="entry name" value="Prot-tyrosine_phosphatase-like"/>
</dbReference>
<organism evidence="3 4">
    <name type="scientific">Novosphingobium ginsenosidimutans</name>
    <dbReference type="NCBI Taxonomy" id="1176536"/>
    <lineage>
        <taxon>Bacteria</taxon>
        <taxon>Pseudomonadati</taxon>
        <taxon>Pseudomonadota</taxon>
        <taxon>Alphaproteobacteria</taxon>
        <taxon>Sphingomonadales</taxon>
        <taxon>Sphingomonadaceae</taxon>
        <taxon>Novosphingobium</taxon>
    </lineage>
</organism>
<dbReference type="Proteomes" id="UP000321172">
    <property type="component" value="Chromosome"/>
</dbReference>
<feature type="domain" description="Tyrosine specific protein phosphatases" evidence="2">
    <location>
        <begin position="124"/>
        <end position="161"/>
    </location>
</feature>
<dbReference type="PROSITE" id="PS00383">
    <property type="entry name" value="TYR_PHOSPHATASE_1"/>
    <property type="match status" value="1"/>
</dbReference>
<dbReference type="PROSITE" id="PS50056">
    <property type="entry name" value="TYR_PHOSPHATASE_2"/>
    <property type="match status" value="1"/>
</dbReference>
<dbReference type="InterPro" id="IPR016130">
    <property type="entry name" value="Tyr_Pase_AS"/>
</dbReference>
<dbReference type="OrthoDB" id="1188001at2"/>
<evidence type="ECO:0000313" key="3">
    <source>
        <dbReference type="EMBL" id="QEA16898.1"/>
    </source>
</evidence>
<reference evidence="3 4" key="1">
    <citation type="journal article" date="2013" name="J. Microbiol. Biotechnol.">
        <title>Novosphingobium ginsenosidimutans sp. nov., with the ability to convert ginsenoside.</title>
        <authorList>
            <person name="Kim J.K."/>
            <person name="He D."/>
            <person name="Liu Q.M."/>
            <person name="Park H.Y."/>
            <person name="Jung M.S."/>
            <person name="Yoon M.H."/>
            <person name="Kim S.C."/>
            <person name="Im W.T."/>
        </authorList>
    </citation>
    <scope>NUCLEOTIDE SEQUENCE [LARGE SCALE GENOMIC DNA]</scope>
    <source>
        <strain evidence="3 4">FW-6</strain>
    </source>
</reference>